<dbReference type="Gene3D" id="3.10.20.30">
    <property type="match status" value="1"/>
</dbReference>
<dbReference type="Proteomes" id="UP000630528">
    <property type="component" value="Unassembled WGS sequence"/>
</dbReference>
<dbReference type="SUPFAM" id="SSF63380">
    <property type="entry name" value="Riboflavin synthase domain-like"/>
    <property type="match status" value="1"/>
</dbReference>
<reference evidence="9" key="1">
    <citation type="journal article" date="2012" name="J. Microbiol. Biotechnol.">
        <title>Ramlibacter ginsenosidimutans sp. nov., with ginsenoside-converting activity.</title>
        <authorList>
            <person name="Wang L."/>
            <person name="An D.S."/>
            <person name="Kim S.G."/>
            <person name="Jin F.X."/>
            <person name="Kim S.C."/>
            <person name="Lee S.T."/>
            <person name="Im W.T."/>
        </authorList>
    </citation>
    <scope>NUCLEOTIDE SEQUENCE</scope>
    <source>
        <strain evidence="9">KACC 17527</strain>
    </source>
</reference>
<comment type="caution">
    <text evidence="9">The sequence shown here is derived from an EMBL/GenBank/DDBJ whole genome shotgun (WGS) entry which is preliminary data.</text>
</comment>
<keyword evidence="1" id="KW-0285">Flavoprotein</keyword>
<reference evidence="9" key="2">
    <citation type="submission" date="2021-01" db="EMBL/GenBank/DDBJ databases">
        <authorList>
            <person name="Kang M."/>
        </authorList>
    </citation>
    <scope>NUCLEOTIDE SEQUENCE</scope>
    <source>
        <strain evidence="9">KACC 17527</strain>
    </source>
</reference>
<dbReference type="AlphaFoldDB" id="A0A934TWJ3"/>
<evidence type="ECO:0000256" key="3">
    <source>
        <dbReference type="ARBA" id="ARBA00022723"/>
    </source>
</evidence>
<keyword evidence="2" id="KW-0001">2Fe-2S</keyword>
<proteinExistence type="predicted"/>
<dbReference type="Pfam" id="PF22290">
    <property type="entry name" value="DmmA-like_N"/>
    <property type="match status" value="1"/>
</dbReference>
<evidence type="ECO:0000256" key="5">
    <source>
        <dbReference type="ARBA" id="ARBA00023004"/>
    </source>
</evidence>
<keyword evidence="5" id="KW-0408">Iron</keyword>
<dbReference type="GO" id="GO:0051537">
    <property type="term" value="F:2 iron, 2 sulfur cluster binding"/>
    <property type="evidence" value="ECO:0007669"/>
    <property type="project" value="UniProtKB-KW"/>
</dbReference>
<evidence type="ECO:0000313" key="10">
    <source>
        <dbReference type="Proteomes" id="UP000630528"/>
    </source>
</evidence>
<gene>
    <name evidence="9" type="ORF">JJB11_22015</name>
</gene>
<evidence type="ECO:0000256" key="6">
    <source>
        <dbReference type="ARBA" id="ARBA00023014"/>
    </source>
</evidence>
<keyword evidence="6" id="KW-0411">Iron-sulfur</keyword>
<dbReference type="SUPFAM" id="SSF54292">
    <property type="entry name" value="2Fe-2S ferredoxin-like"/>
    <property type="match status" value="1"/>
</dbReference>
<dbReference type="InterPro" id="IPR054582">
    <property type="entry name" value="DmmA-like_N"/>
</dbReference>
<dbReference type="InterPro" id="IPR017927">
    <property type="entry name" value="FAD-bd_FR_type"/>
</dbReference>
<dbReference type="EMBL" id="JAEPWM010000012">
    <property type="protein sequence ID" value="MBK6008784.1"/>
    <property type="molecule type" value="Genomic_DNA"/>
</dbReference>
<dbReference type="CDD" id="cd00207">
    <property type="entry name" value="fer2"/>
    <property type="match status" value="1"/>
</dbReference>
<dbReference type="InterPro" id="IPR039261">
    <property type="entry name" value="FNR_nucleotide-bd"/>
</dbReference>
<keyword evidence="10" id="KW-1185">Reference proteome</keyword>
<keyword evidence="3" id="KW-0479">Metal-binding</keyword>
<dbReference type="CDD" id="cd06185">
    <property type="entry name" value="PDR_like"/>
    <property type="match status" value="1"/>
</dbReference>
<name>A0A934TWJ3_9BURK</name>
<dbReference type="PROSITE" id="PS51384">
    <property type="entry name" value="FAD_FR"/>
    <property type="match status" value="1"/>
</dbReference>
<dbReference type="InterPro" id="IPR001041">
    <property type="entry name" value="2Fe-2S_ferredoxin-type"/>
</dbReference>
<dbReference type="PROSITE" id="PS51085">
    <property type="entry name" value="2FE2S_FER_2"/>
    <property type="match status" value="1"/>
</dbReference>
<evidence type="ECO:0000256" key="4">
    <source>
        <dbReference type="ARBA" id="ARBA00023002"/>
    </source>
</evidence>
<dbReference type="Pfam" id="PF00111">
    <property type="entry name" value="Fer2"/>
    <property type="match status" value="1"/>
</dbReference>
<evidence type="ECO:0000259" key="7">
    <source>
        <dbReference type="PROSITE" id="PS51085"/>
    </source>
</evidence>
<dbReference type="SUPFAM" id="SSF52343">
    <property type="entry name" value="Ferredoxin reductase-like, C-terminal NADP-linked domain"/>
    <property type="match status" value="1"/>
</dbReference>
<dbReference type="RefSeq" id="WP_201176672.1">
    <property type="nucleotide sequence ID" value="NZ_JAEPWM010000012.1"/>
</dbReference>
<dbReference type="PRINTS" id="PR00409">
    <property type="entry name" value="PHDIOXRDTASE"/>
</dbReference>
<accession>A0A934TWJ3</accession>
<sequence length="319" mass="34606">MNTLQAFVHTLRYEAEDTISVELRPVGGGEFPAFSAGSHVDLHLPNRLERSYSLCNSSAERHRYVVGVLKDRASRGGSRCVHEQLRIGMPITISAPRNNFALHEEAQHTVLVAGGIGITPLLCMARRLRELGRSYEVLYFARSRRAAAFLDTLQQLEAKLFTHFDDQQGGPPDLRALLAAHPLAAGLHLYACGPTPMLDAFERICAELGHGENGHVERFAAVEHKPASDAQVTFTVQLVRSGRSFTVTPGKSILDTLLDGGVAVDHSCCEGICGSCETRVLAGEPDHRDSILSPAERAANQSMMLCVSGCKSPTLALDL</sequence>
<dbReference type="InterPro" id="IPR050415">
    <property type="entry name" value="MRET"/>
</dbReference>
<dbReference type="Gene3D" id="3.40.50.80">
    <property type="entry name" value="Nucleotide-binding domain of ferredoxin-NADP reductase (FNR) module"/>
    <property type="match status" value="1"/>
</dbReference>
<dbReference type="PANTHER" id="PTHR47354">
    <property type="entry name" value="NADH OXIDOREDUCTASE HCR"/>
    <property type="match status" value="1"/>
</dbReference>
<dbReference type="InterPro" id="IPR036010">
    <property type="entry name" value="2Fe-2S_ferredoxin-like_sf"/>
</dbReference>
<evidence type="ECO:0000256" key="2">
    <source>
        <dbReference type="ARBA" id="ARBA00022714"/>
    </source>
</evidence>
<evidence type="ECO:0000259" key="8">
    <source>
        <dbReference type="PROSITE" id="PS51384"/>
    </source>
</evidence>
<dbReference type="PANTHER" id="PTHR47354:SF1">
    <property type="entry name" value="CARNITINE MONOOXYGENASE REDUCTASE SUBUNIT"/>
    <property type="match status" value="1"/>
</dbReference>
<evidence type="ECO:0000256" key="1">
    <source>
        <dbReference type="ARBA" id="ARBA00022630"/>
    </source>
</evidence>
<dbReference type="Gene3D" id="2.40.30.10">
    <property type="entry name" value="Translation factors"/>
    <property type="match status" value="1"/>
</dbReference>
<dbReference type="InterPro" id="IPR017938">
    <property type="entry name" value="Riboflavin_synthase-like_b-brl"/>
</dbReference>
<dbReference type="GO" id="GO:0016491">
    <property type="term" value="F:oxidoreductase activity"/>
    <property type="evidence" value="ECO:0007669"/>
    <property type="project" value="UniProtKB-KW"/>
</dbReference>
<organism evidence="9 10">
    <name type="scientific">Ramlibacter ginsenosidimutans</name>
    <dbReference type="NCBI Taxonomy" id="502333"/>
    <lineage>
        <taxon>Bacteria</taxon>
        <taxon>Pseudomonadati</taxon>
        <taxon>Pseudomonadota</taxon>
        <taxon>Betaproteobacteria</taxon>
        <taxon>Burkholderiales</taxon>
        <taxon>Comamonadaceae</taxon>
        <taxon>Ramlibacter</taxon>
    </lineage>
</organism>
<feature type="domain" description="FAD-binding FR-type" evidence="8">
    <location>
        <begin position="1"/>
        <end position="103"/>
    </location>
</feature>
<dbReference type="InterPro" id="IPR012675">
    <property type="entry name" value="Beta-grasp_dom_sf"/>
</dbReference>
<dbReference type="GO" id="GO:0046872">
    <property type="term" value="F:metal ion binding"/>
    <property type="evidence" value="ECO:0007669"/>
    <property type="project" value="UniProtKB-KW"/>
</dbReference>
<protein>
    <submittedName>
        <fullName evidence="9">Oxidoreductase</fullName>
    </submittedName>
</protein>
<feature type="domain" description="2Fe-2S ferredoxin-type" evidence="7">
    <location>
        <begin position="230"/>
        <end position="319"/>
    </location>
</feature>
<evidence type="ECO:0000313" key="9">
    <source>
        <dbReference type="EMBL" id="MBK6008784.1"/>
    </source>
</evidence>
<keyword evidence="4" id="KW-0560">Oxidoreductase</keyword>